<evidence type="ECO:0000313" key="2">
    <source>
        <dbReference type="Proteomes" id="UP000036681"/>
    </source>
</evidence>
<keyword evidence="2" id="KW-1185">Reference proteome</keyword>
<dbReference type="WBParaSite" id="ALUE_0000188801-mRNA-1">
    <property type="protein sequence ID" value="ALUE_0000188801-mRNA-1"/>
    <property type="gene ID" value="ALUE_0000188801"/>
</dbReference>
<accession>A0A0M3HK43</accession>
<sequence>MPQNGIAEQTRQKLTELEGDKVSYKARLDLIKAIEKGIQEERKSVAKAQKAAEEKAKVSISLLLSLLLF</sequence>
<dbReference type="Proteomes" id="UP000036681">
    <property type="component" value="Unplaced"/>
</dbReference>
<evidence type="ECO:0000256" key="1">
    <source>
        <dbReference type="SAM" id="Coils"/>
    </source>
</evidence>
<keyword evidence="1" id="KW-0175">Coiled coil</keyword>
<evidence type="ECO:0000313" key="3">
    <source>
        <dbReference type="WBParaSite" id="ALUE_0000188801-mRNA-1"/>
    </source>
</evidence>
<organism evidence="2 3">
    <name type="scientific">Ascaris lumbricoides</name>
    <name type="common">Giant roundworm</name>
    <dbReference type="NCBI Taxonomy" id="6252"/>
    <lineage>
        <taxon>Eukaryota</taxon>
        <taxon>Metazoa</taxon>
        <taxon>Ecdysozoa</taxon>
        <taxon>Nematoda</taxon>
        <taxon>Chromadorea</taxon>
        <taxon>Rhabditida</taxon>
        <taxon>Spirurina</taxon>
        <taxon>Ascaridomorpha</taxon>
        <taxon>Ascaridoidea</taxon>
        <taxon>Ascarididae</taxon>
        <taxon>Ascaris</taxon>
    </lineage>
</organism>
<proteinExistence type="predicted"/>
<name>A0A0M3HK43_ASCLU</name>
<reference evidence="3" key="1">
    <citation type="submission" date="2017-02" db="UniProtKB">
        <authorList>
            <consortium name="WormBaseParasite"/>
        </authorList>
    </citation>
    <scope>IDENTIFICATION</scope>
</reference>
<protein>
    <submittedName>
        <fullName evidence="3">ATP-synt_DE domain-containing protein</fullName>
    </submittedName>
</protein>
<feature type="coiled-coil region" evidence="1">
    <location>
        <begin position="7"/>
        <end position="51"/>
    </location>
</feature>
<dbReference type="AlphaFoldDB" id="A0A0M3HK43"/>